<reference evidence="4" key="1">
    <citation type="submission" date="2024-04" db="EMBL/GenBank/DDBJ databases">
        <title>Salinicola lusitanus LLJ914,a marine bacterium isolated from the Okinawa Trough.</title>
        <authorList>
            <person name="Li J."/>
        </authorList>
    </citation>
    <scope>NUCLEOTIDE SEQUENCE [LARGE SCALE GENOMIC DNA]</scope>
</reference>
<organism evidence="3 4">
    <name type="scientific">Mugilogobius chulae</name>
    <name type="common">yellowstripe goby</name>
    <dbReference type="NCBI Taxonomy" id="88201"/>
    <lineage>
        <taxon>Eukaryota</taxon>
        <taxon>Metazoa</taxon>
        <taxon>Chordata</taxon>
        <taxon>Craniata</taxon>
        <taxon>Vertebrata</taxon>
        <taxon>Euteleostomi</taxon>
        <taxon>Actinopterygii</taxon>
        <taxon>Neopterygii</taxon>
        <taxon>Teleostei</taxon>
        <taxon>Neoteleostei</taxon>
        <taxon>Acanthomorphata</taxon>
        <taxon>Gobiaria</taxon>
        <taxon>Gobiiformes</taxon>
        <taxon>Gobioidei</taxon>
        <taxon>Gobiidae</taxon>
        <taxon>Gobionellinae</taxon>
        <taxon>Mugilogobius</taxon>
    </lineage>
</organism>
<dbReference type="EMBL" id="JBBPFD010000004">
    <property type="protein sequence ID" value="KAK7929113.1"/>
    <property type="molecule type" value="Genomic_DNA"/>
</dbReference>
<feature type="region of interest" description="Disordered" evidence="2">
    <location>
        <begin position="135"/>
        <end position="179"/>
    </location>
</feature>
<keyword evidence="4" id="KW-1185">Reference proteome</keyword>
<accession>A0AAW0PNG5</accession>
<feature type="compositionally biased region" description="Basic residues" evidence="2">
    <location>
        <begin position="1002"/>
        <end position="1018"/>
    </location>
</feature>
<proteinExistence type="predicted"/>
<evidence type="ECO:0000313" key="3">
    <source>
        <dbReference type="EMBL" id="KAK7929113.1"/>
    </source>
</evidence>
<keyword evidence="1" id="KW-0175">Coiled coil</keyword>
<feature type="region of interest" description="Disordered" evidence="2">
    <location>
        <begin position="559"/>
        <end position="584"/>
    </location>
</feature>
<feature type="region of interest" description="Disordered" evidence="2">
    <location>
        <begin position="295"/>
        <end position="320"/>
    </location>
</feature>
<evidence type="ECO:0000256" key="1">
    <source>
        <dbReference type="SAM" id="Coils"/>
    </source>
</evidence>
<feature type="coiled-coil region" evidence="1">
    <location>
        <begin position="33"/>
        <end position="60"/>
    </location>
</feature>
<gene>
    <name evidence="3" type="ORF">WMY93_005508</name>
</gene>
<evidence type="ECO:0000256" key="2">
    <source>
        <dbReference type="SAM" id="MobiDB-lite"/>
    </source>
</evidence>
<feature type="compositionally biased region" description="Polar residues" evidence="2">
    <location>
        <begin position="309"/>
        <end position="320"/>
    </location>
</feature>
<feature type="region of interest" description="Disordered" evidence="2">
    <location>
        <begin position="988"/>
        <end position="1040"/>
    </location>
</feature>
<comment type="caution">
    <text evidence="3">The sequence shown here is derived from an EMBL/GenBank/DDBJ whole genome shotgun (WGS) entry which is preliminary data.</text>
</comment>
<feature type="compositionally biased region" description="Polar residues" evidence="2">
    <location>
        <begin position="562"/>
        <end position="572"/>
    </location>
</feature>
<feature type="compositionally biased region" description="Polar residues" evidence="2">
    <location>
        <begin position="169"/>
        <end position="179"/>
    </location>
</feature>
<feature type="region of interest" description="Disordered" evidence="2">
    <location>
        <begin position="603"/>
        <end position="624"/>
    </location>
</feature>
<feature type="compositionally biased region" description="Basic and acidic residues" evidence="2">
    <location>
        <begin position="135"/>
        <end position="168"/>
    </location>
</feature>
<feature type="region of interest" description="Disordered" evidence="2">
    <location>
        <begin position="375"/>
        <end position="415"/>
    </location>
</feature>
<sequence length="1114" mass="121981">MSTGGLKKRYTSVMEKIIKNAVSETSKVLETIIAELKTEVIRVKNENENLKIRCSQFEEVVKKRSVYRETGTSPEPYIIEKCDKAVQCDLTSLQPDDRDSNLSDNETQSECSFGKFNYEKESSNDSFSFIQLNEDEHTTDPLDKTTSETNRNGDRPEQKNMESDKHLETSTCSSHQDNINTSVSSQVELQKEHDSCCEISEMEIQEASQEDVGIECAKTDDSLLECQEESQQELKEKVTIDFQEDVHVSVVKDTICETPKPNECEGSLLSDLPNENAQQQVVQESTEMEVEMYTQSKISSSDLKPDYSSGDTTNTESGSIVVQTENTDIIENTDVVIVQDQPVTPSKINITVTPTEPEQHSAEIECTSVQSALTEDLHSEKAVSSAQEQSISPSKTNTTVTSTEPEQDSDEIDKSTKNLSNIEIFLFLRRQRCSSVTLEDAMLLLDAVNVHEYKSSTPKKAPAKHLASSKISNITEKTESDENSVILEEKNETSQLPQIVEILEEACPANMDVQQEQNNEETIPPTKSPLEAVMDHGVLMVTPTKLTLVTKADSVSMDIEENQSSTPAKNILTTNTTPTKPDETMLAVENDTPNLYIEGQEHHDMATTSSPKPLSDEPEQSVATVPPDGPCITLSKQDDFVQEVEVNDCSTEMDSGDENVLLSSPAKQVETAQATTEPEIQNCIVNSTPAVALPAEAMTPCDQIHTDHTGFDQCESGQTQANPDQIESVSHVSGLSAVGNEEQENDIMISTVLSPPKLLPNPVTQHTLLLKMPGESGNMSSSVLKTITSSSTLSPAQLTAVVSAVRSTQHPGLPVGPSQTTPSGKTLVAVPFSLQSVMKPHHKIIVIPRQCKIPPSQPIAKDKAIILKKKLFQSDATTTVISTSDVNLVPSLPTPEQAASVTTEALESHSVELEQTLPVQEKSPIRNEVQVKLNRISFPISSAQTVSISNMSPDSSAIQKITPSSSPVKTVVPETATCQPEAQPVDETLTNPEIDTSPSVFRRTKKTVQKNPRGRPRSNKSPTTIRLSPVVSTDHSYPQHRMTKSQFLATLEVSPVTQDSEKASTSAKDAQKASLVERLRSHLKKVQDGSNLAAEFSDSNSITQETLDLPENRV</sequence>
<evidence type="ECO:0000313" key="4">
    <source>
        <dbReference type="Proteomes" id="UP001460270"/>
    </source>
</evidence>
<protein>
    <submittedName>
        <fullName evidence="3">Uncharacterized protein</fullName>
    </submittedName>
</protein>
<feature type="compositionally biased region" description="Polar residues" evidence="2">
    <location>
        <begin position="1019"/>
        <end position="1036"/>
    </location>
</feature>
<feature type="compositionally biased region" description="Polar residues" evidence="2">
    <location>
        <begin position="988"/>
        <end position="999"/>
    </location>
</feature>
<feature type="compositionally biased region" description="Polar residues" evidence="2">
    <location>
        <begin position="382"/>
        <end position="404"/>
    </location>
</feature>
<dbReference type="Proteomes" id="UP001460270">
    <property type="component" value="Unassembled WGS sequence"/>
</dbReference>
<dbReference type="AlphaFoldDB" id="A0AAW0PNG5"/>
<name>A0AAW0PNG5_9GOBI</name>